<reference evidence="2 3" key="1">
    <citation type="submission" date="2019-12" db="EMBL/GenBank/DDBJ databases">
        <authorList>
            <person name="Huq M.A."/>
        </authorList>
    </citation>
    <scope>NUCLEOTIDE SEQUENCE [LARGE SCALE GENOMIC DNA]</scope>
    <source>
        <strain evidence="2 3">MAH-18</strain>
    </source>
</reference>
<evidence type="ECO:0000256" key="1">
    <source>
        <dbReference type="SAM" id="SignalP"/>
    </source>
</evidence>
<evidence type="ECO:0000313" key="3">
    <source>
        <dbReference type="Proteomes" id="UP000473525"/>
    </source>
</evidence>
<dbReference type="RefSeq" id="WP_157342723.1">
    <property type="nucleotide sequence ID" value="NZ_WSEK01000004.1"/>
</dbReference>
<gene>
    <name evidence="2" type="ORF">GON03_11865</name>
</gene>
<protein>
    <submittedName>
        <fullName evidence="2">Uncharacterized protein</fullName>
    </submittedName>
</protein>
<keyword evidence="3" id="KW-1185">Reference proteome</keyword>
<dbReference type="AlphaFoldDB" id="A0A6L6XSU9"/>
<organism evidence="2 3">
    <name type="scientific">Nocardioides agri</name>
    <dbReference type="NCBI Taxonomy" id="2682843"/>
    <lineage>
        <taxon>Bacteria</taxon>
        <taxon>Bacillati</taxon>
        <taxon>Actinomycetota</taxon>
        <taxon>Actinomycetes</taxon>
        <taxon>Propionibacteriales</taxon>
        <taxon>Nocardioidaceae</taxon>
        <taxon>Nocardioides</taxon>
    </lineage>
</organism>
<sequence length="169" mass="18827">MTINLRHTIACSISAVLLVAFAPTFTSAAHAEMTPEQASVYYLAHECRNSLALYLFVHDMTRHGSIRFADVEKRFPRFKREARKLGAAQTRFATRLLGPPDVWPAQVASSVQAVADAGFKSGRFLAHAAQAPTPRSWWRTFWKANGQITKVEKGKAEIRVLLNLSPTEC</sequence>
<accession>A0A6L6XSU9</accession>
<evidence type="ECO:0000313" key="2">
    <source>
        <dbReference type="EMBL" id="MVQ49882.1"/>
    </source>
</evidence>
<name>A0A6L6XSU9_9ACTN</name>
<dbReference type="Proteomes" id="UP000473525">
    <property type="component" value="Unassembled WGS sequence"/>
</dbReference>
<proteinExistence type="predicted"/>
<feature type="chain" id="PRO_5026966066" evidence="1">
    <location>
        <begin position="32"/>
        <end position="169"/>
    </location>
</feature>
<dbReference type="EMBL" id="WSEK01000004">
    <property type="protein sequence ID" value="MVQ49882.1"/>
    <property type="molecule type" value="Genomic_DNA"/>
</dbReference>
<comment type="caution">
    <text evidence="2">The sequence shown here is derived from an EMBL/GenBank/DDBJ whole genome shotgun (WGS) entry which is preliminary data.</text>
</comment>
<feature type="signal peptide" evidence="1">
    <location>
        <begin position="1"/>
        <end position="31"/>
    </location>
</feature>
<keyword evidence="1" id="KW-0732">Signal</keyword>